<accession>A0A8H6KU65</accession>
<proteinExistence type="predicted"/>
<dbReference type="Proteomes" id="UP000654918">
    <property type="component" value="Unassembled WGS sequence"/>
</dbReference>
<name>A0A8H6KU65_9PEZI</name>
<evidence type="ECO:0000256" key="1">
    <source>
        <dbReference type="SAM" id="MobiDB-lite"/>
    </source>
</evidence>
<gene>
    <name evidence="2" type="ORF">CPLU01_02866</name>
</gene>
<keyword evidence="3" id="KW-1185">Reference proteome</keyword>
<dbReference type="EMBL" id="WIGO01000023">
    <property type="protein sequence ID" value="KAF6837757.1"/>
    <property type="molecule type" value="Genomic_DNA"/>
</dbReference>
<evidence type="ECO:0000313" key="2">
    <source>
        <dbReference type="EMBL" id="KAF6837757.1"/>
    </source>
</evidence>
<feature type="region of interest" description="Disordered" evidence="1">
    <location>
        <begin position="8"/>
        <end position="29"/>
    </location>
</feature>
<evidence type="ECO:0000313" key="3">
    <source>
        <dbReference type="Proteomes" id="UP000654918"/>
    </source>
</evidence>
<comment type="caution">
    <text evidence="2">The sequence shown here is derived from an EMBL/GenBank/DDBJ whole genome shotgun (WGS) entry which is preliminary data.</text>
</comment>
<sequence>MGLGIKRFSNVDDAADGPRKRHRSSTRADVSSNAILANMTLLDLQSSLRTLLADPVCGPVVEMQLQSHAAASLRAEQERVQSLADQMQEEASRRAEMLLSNTVVGGIPGMMRVSQWSHTMRPSLEPIYNLSQTDPRFNGPSLAWDVLIDIARMALCPIVGDPRLEGTEEDNRSFHEDAERILVGIVREELEDAARMAQD</sequence>
<protein>
    <submittedName>
        <fullName evidence="2">Uncharacterized protein</fullName>
    </submittedName>
</protein>
<dbReference type="AlphaFoldDB" id="A0A8H6KU65"/>
<organism evidence="2 3">
    <name type="scientific">Colletotrichum plurivorum</name>
    <dbReference type="NCBI Taxonomy" id="2175906"/>
    <lineage>
        <taxon>Eukaryota</taxon>
        <taxon>Fungi</taxon>
        <taxon>Dikarya</taxon>
        <taxon>Ascomycota</taxon>
        <taxon>Pezizomycotina</taxon>
        <taxon>Sordariomycetes</taxon>
        <taxon>Hypocreomycetidae</taxon>
        <taxon>Glomerellales</taxon>
        <taxon>Glomerellaceae</taxon>
        <taxon>Colletotrichum</taxon>
        <taxon>Colletotrichum orchidearum species complex</taxon>
    </lineage>
</organism>
<reference evidence="2" key="1">
    <citation type="journal article" date="2020" name="Phytopathology">
        <title>Genome Sequence Resources of Colletotrichum truncatum, C. plurivorum, C. musicola, and C. sojae: Four Species Pathogenic to Soybean (Glycine max).</title>
        <authorList>
            <person name="Rogerio F."/>
            <person name="Boufleur T.R."/>
            <person name="Ciampi-Guillardi M."/>
            <person name="Sukno S.A."/>
            <person name="Thon M.R."/>
            <person name="Massola Junior N.S."/>
            <person name="Baroncelli R."/>
        </authorList>
    </citation>
    <scope>NUCLEOTIDE SEQUENCE</scope>
    <source>
        <strain evidence="2">LFN00145</strain>
    </source>
</reference>